<dbReference type="EMBL" id="BK032868">
    <property type="protein sequence ID" value="DAF64806.1"/>
    <property type="molecule type" value="Genomic_DNA"/>
</dbReference>
<protein>
    <submittedName>
        <fullName evidence="1">Choline binding protein</fullName>
    </submittedName>
</protein>
<reference evidence="1" key="1">
    <citation type="journal article" date="2021" name="Proc. Natl. Acad. Sci. U.S.A.">
        <title>A Catalog of Tens of Thousands of Viruses from Human Metagenomes Reveals Hidden Associations with Chronic Diseases.</title>
        <authorList>
            <person name="Tisza M.J."/>
            <person name="Buck C.B."/>
        </authorList>
    </citation>
    <scope>NUCLEOTIDE SEQUENCE</scope>
    <source>
        <strain evidence="1">CtyU16</strain>
    </source>
</reference>
<proteinExistence type="predicted"/>
<dbReference type="Pfam" id="PF13306">
    <property type="entry name" value="LRR_5"/>
    <property type="match status" value="1"/>
</dbReference>
<accession>A0A8S5TNU5</accession>
<name>A0A8S5TNU5_9CAUD</name>
<sequence>MPGHCKAVSNGCFFKATVNTIDVPSSVTYLDSTCFMNSKIKNLIFRSKIPPKRYGYWEFQYAQIERIYVPDESIELYRAVGWGGNLSFNPLSEYQE</sequence>
<dbReference type="Gene3D" id="3.40.50.12480">
    <property type="match status" value="1"/>
</dbReference>
<dbReference type="InterPro" id="IPR026906">
    <property type="entry name" value="LRR_5"/>
</dbReference>
<evidence type="ECO:0000313" key="1">
    <source>
        <dbReference type="EMBL" id="DAF64806.1"/>
    </source>
</evidence>
<organism evidence="1">
    <name type="scientific">Siphoviridae sp. ctyU16</name>
    <dbReference type="NCBI Taxonomy" id="2827976"/>
    <lineage>
        <taxon>Viruses</taxon>
        <taxon>Duplodnaviria</taxon>
        <taxon>Heunggongvirae</taxon>
        <taxon>Uroviricota</taxon>
        <taxon>Caudoviricetes</taxon>
    </lineage>
</organism>